<evidence type="ECO:0000256" key="3">
    <source>
        <dbReference type="ARBA" id="ARBA00022475"/>
    </source>
</evidence>
<evidence type="ECO:0000256" key="2">
    <source>
        <dbReference type="ARBA" id="ARBA00022448"/>
    </source>
</evidence>
<keyword evidence="6 7" id="KW-0472">Membrane</keyword>
<feature type="transmembrane region" description="Helical" evidence="7">
    <location>
        <begin position="81"/>
        <end position="103"/>
    </location>
</feature>
<sequence length="441" mass="46973">MNLTAVLNLSASGVRIFFVIWLGQLISLIGTRLTAFALGYWVYEQTGSATQFMMIAVVTALPGILMLPLTGTFVDRMDRRLVLMWSDAGAGACTLIIALLLALGQLQIWHIYVLMAISSAFDSFQWPAYAAASTLLIPKEHYGRAAGMLPLARSIAQTLAPVAGGFLMITFGLPSVLIIDVLTFVLSIGTLALIRIPMPPKTAAGEAAQGSIWSESAYGWRYIIARPGLMSLLLFFAAHNLLLGIINVLPVPLVASFATVDMMGTVLAAGGIGMLLGSLAMSAWGGPKINMYGIYGFGLMRGFCAIAAGLRPSPVLFAVAYGLFFFGLPMMNGCSQAIWQRKVAPDIQGRVFSIRKMIAFSSVPASYLIAGVLAEHVFEPLLMPGGPLVDSVGPIIGTGPGRGIGLLFIVSGILVVVKTVVTMFLPRLRRVEAELPDFQAA</sequence>
<comment type="subcellular location">
    <subcellularLocation>
        <location evidence="1">Cell membrane</location>
        <topology evidence="1">Multi-pass membrane protein</topology>
    </subcellularLocation>
</comment>
<evidence type="ECO:0000313" key="10">
    <source>
        <dbReference type="Proteomes" id="UP000019140"/>
    </source>
</evidence>
<feature type="transmembrane region" description="Helical" evidence="7">
    <location>
        <begin position="49"/>
        <end position="69"/>
    </location>
</feature>
<dbReference type="PANTHER" id="PTHR43266:SF2">
    <property type="entry name" value="MAJOR FACILITATOR SUPERFAMILY (MFS) PROFILE DOMAIN-CONTAINING PROTEIN"/>
    <property type="match status" value="1"/>
</dbReference>
<feature type="domain" description="Major facilitator superfamily (MFS) profile" evidence="8">
    <location>
        <begin position="16"/>
        <end position="430"/>
    </location>
</feature>
<feature type="transmembrane region" description="Helical" evidence="7">
    <location>
        <begin position="316"/>
        <end position="338"/>
    </location>
</feature>
<dbReference type="Pfam" id="PF07690">
    <property type="entry name" value="MFS_1"/>
    <property type="match status" value="1"/>
</dbReference>
<dbReference type="InterPro" id="IPR036259">
    <property type="entry name" value="MFS_trans_sf"/>
</dbReference>
<feature type="transmembrane region" description="Helical" evidence="7">
    <location>
        <begin position="175"/>
        <end position="194"/>
    </location>
</feature>
<feature type="transmembrane region" description="Helical" evidence="7">
    <location>
        <begin position="404"/>
        <end position="425"/>
    </location>
</feature>
<keyword evidence="10" id="KW-1185">Reference proteome</keyword>
<dbReference type="SUPFAM" id="SSF103473">
    <property type="entry name" value="MFS general substrate transporter"/>
    <property type="match status" value="1"/>
</dbReference>
<proteinExistence type="predicted"/>
<dbReference type="InterPro" id="IPR011701">
    <property type="entry name" value="MFS"/>
</dbReference>
<feature type="transmembrane region" description="Helical" evidence="7">
    <location>
        <begin position="16"/>
        <end position="43"/>
    </location>
</feature>
<feature type="transmembrane region" description="Helical" evidence="7">
    <location>
        <begin position="262"/>
        <end position="280"/>
    </location>
</feature>
<evidence type="ECO:0000259" key="8">
    <source>
        <dbReference type="PROSITE" id="PS50850"/>
    </source>
</evidence>
<dbReference type="HOGENOM" id="CLU_034180_16_0_7"/>
<evidence type="ECO:0000256" key="6">
    <source>
        <dbReference type="ARBA" id="ARBA00023136"/>
    </source>
</evidence>
<dbReference type="EMBL" id="AZHX01001266">
    <property type="protein sequence ID" value="ETX04238.1"/>
    <property type="molecule type" value="Genomic_DNA"/>
</dbReference>
<feature type="transmembrane region" description="Helical" evidence="7">
    <location>
        <begin position="229"/>
        <end position="250"/>
    </location>
</feature>
<keyword evidence="4 7" id="KW-0812">Transmembrane</keyword>
<dbReference type="Gene3D" id="1.20.1250.20">
    <property type="entry name" value="MFS general substrate transporter like domains"/>
    <property type="match status" value="1"/>
</dbReference>
<protein>
    <submittedName>
        <fullName evidence="9">MFS transporter</fullName>
    </submittedName>
</protein>
<dbReference type="GO" id="GO:0005886">
    <property type="term" value="C:plasma membrane"/>
    <property type="evidence" value="ECO:0007669"/>
    <property type="project" value="UniProtKB-SubCell"/>
</dbReference>
<accession>W4M258</accession>
<dbReference type="CDD" id="cd06173">
    <property type="entry name" value="MFS_MefA_like"/>
    <property type="match status" value="1"/>
</dbReference>
<evidence type="ECO:0000256" key="5">
    <source>
        <dbReference type="ARBA" id="ARBA00022989"/>
    </source>
</evidence>
<dbReference type="GO" id="GO:0022857">
    <property type="term" value="F:transmembrane transporter activity"/>
    <property type="evidence" value="ECO:0007669"/>
    <property type="project" value="InterPro"/>
</dbReference>
<evidence type="ECO:0000256" key="7">
    <source>
        <dbReference type="SAM" id="Phobius"/>
    </source>
</evidence>
<dbReference type="AlphaFoldDB" id="W4M258"/>
<dbReference type="PROSITE" id="PS50850">
    <property type="entry name" value="MFS"/>
    <property type="match status" value="1"/>
</dbReference>
<organism evidence="9 10">
    <name type="scientific">Candidatus Entotheonella gemina</name>
    <dbReference type="NCBI Taxonomy" id="1429439"/>
    <lineage>
        <taxon>Bacteria</taxon>
        <taxon>Pseudomonadati</taxon>
        <taxon>Nitrospinota/Tectimicrobiota group</taxon>
        <taxon>Candidatus Tectimicrobiota</taxon>
        <taxon>Candidatus Entotheonellia</taxon>
        <taxon>Candidatus Entotheonellales</taxon>
        <taxon>Candidatus Entotheonellaceae</taxon>
        <taxon>Candidatus Entotheonella</taxon>
    </lineage>
</organism>
<feature type="transmembrane region" description="Helical" evidence="7">
    <location>
        <begin position="358"/>
        <end position="378"/>
    </location>
</feature>
<gene>
    <name evidence="9" type="ORF">ETSY2_29975</name>
</gene>
<comment type="caution">
    <text evidence="9">The sequence shown here is derived from an EMBL/GenBank/DDBJ whole genome shotgun (WGS) entry which is preliminary data.</text>
</comment>
<evidence type="ECO:0000256" key="4">
    <source>
        <dbReference type="ARBA" id="ARBA00022692"/>
    </source>
</evidence>
<feature type="transmembrane region" description="Helical" evidence="7">
    <location>
        <begin position="292"/>
        <end position="310"/>
    </location>
</feature>
<keyword evidence="3" id="KW-1003">Cell membrane</keyword>
<dbReference type="InterPro" id="IPR020846">
    <property type="entry name" value="MFS_dom"/>
</dbReference>
<evidence type="ECO:0000313" key="9">
    <source>
        <dbReference type="EMBL" id="ETX04238.1"/>
    </source>
</evidence>
<keyword evidence="2" id="KW-0813">Transport</keyword>
<name>W4M258_9BACT</name>
<reference evidence="9 10" key="1">
    <citation type="journal article" date="2014" name="Nature">
        <title>An environmental bacterial taxon with a large and distinct metabolic repertoire.</title>
        <authorList>
            <person name="Wilson M.C."/>
            <person name="Mori T."/>
            <person name="Ruckert C."/>
            <person name="Uria A.R."/>
            <person name="Helf M.J."/>
            <person name="Takada K."/>
            <person name="Gernert C."/>
            <person name="Steffens U.A."/>
            <person name="Heycke N."/>
            <person name="Schmitt S."/>
            <person name="Rinke C."/>
            <person name="Helfrich E.J."/>
            <person name="Brachmann A.O."/>
            <person name="Gurgui C."/>
            <person name="Wakimoto T."/>
            <person name="Kracht M."/>
            <person name="Crusemann M."/>
            <person name="Hentschel U."/>
            <person name="Abe I."/>
            <person name="Matsunaga S."/>
            <person name="Kalinowski J."/>
            <person name="Takeyama H."/>
            <person name="Piel J."/>
        </authorList>
    </citation>
    <scope>NUCLEOTIDE SEQUENCE [LARGE SCALE GENOMIC DNA]</scope>
    <source>
        <strain evidence="10">TSY2</strain>
    </source>
</reference>
<evidence type="ECO:0000256" key="1">
    <source>
        <dbReference type="ARBA" id="ARBA00004651"/>
    </source>
</evidence>
<dbReference type="Proteomes" id="UP000019140">
    <property type="component" value="Unassembled WGS sequence"/>
</dbReference>
<dbReference type="PATRIC" id="fig|1429439.4.peg.5090"/>
<keyword evidence="5 7" id="KW-1133">Transmembrane helix</keyword>
<dbReference type="PANTHER" id="PTHR43266">
    <property type="entry name" value="MACROLIDE-EFFLUX PROTEIN"/>
    <property type="match status" value="1"/>
</dbReference>